<organism evidence="1">
    <name type="scientific">Candidatus Methanogaster sp. ANME-2c ERB4</name>
    <dbReference type="NCBI Taxonomy" id="2759911"/>
    <lineage>
        <taxon>Archaea</taxon>
        <taxon>Methanobacteriati</taxon>
        <taxon>Methanobacteriota</taxon>
        <taxon>Stenosarchaea group</taxon>
        <taxon>Methanomicrobia</taxon>
        <taxon>Methanosarcinales</taxon>
        <taxon>ANME-2 cluster</taxon>
        <taxon>Candidatus Methanogasteraceae</taxon>
        <taxon>Candidatus Methanogaster</taxon>
    </lineage>
</organism>
<dbReference type="AlphaFoldDB" id="A0A7G9YFC4"/>
<gene>
    <name evidence="1" type="ORF">BAIACGLI_00021</name>
</gene>
<evidence type="ECO:0000313" key="1">
    <source>
        <dbReference type="EMBL" id="QNO46708.1"/>
    </source>
</evidence>
<proteinExistence type="predicted"/>
<name>A0A7G9YFC4_9EURY</name>
<accession>A0A7G9YFC4</accession>
<protein>
    <submittedName>
        <fullName evidence="1">Uncharacterized protein</fullName>
    </submittedName>
</protein>
<dbReference type="EMBL" id="MT631214">
    <property type="protein sequence ID" value="QNO46708.1"/>
    <property type="molecule type" value="Genomic_DNA"/>
</dbReference>
<reference evidence="1" key="1">
    <citation type="submission" date="2020-06" db="EMBL/GenBank/DDBJ databases">
        <title>Unique genomic features of the anaerobic methanotrophic archaea.</title>
        <authorList>
            <person name="Chadwick G.L."/>
            <person name="Skennerton C.T."/>
            <person name="Laso-Perez R."/>
            <person name="Leu A.O."/>
            <person name="Speth D.R."/>
            <person name="Yu H."/>
            <person name="Morgan-Lang C."/>
            <person name="Hatzenpichler R."/>
            <person name="Goudeau D."/>
            <person name="Malmstrom R."/>
            <person name="Brazelton W.J."/>
            <person name="Woyke T."/>
            <person name="Hallam S.J."/>
            <person name="Tyson G.W."/>
            <person name="Wegener G."/>
            <person name="Boetius A."/>
            <person name="Orphan V."/>
        </authorList>
    </citation>
    <scope>NUCLEOTIDE SEQUENCE</scope>
</reference>
<sequence>MLNEDFNVGESLVHEYVWATIDTKRGQLMIYYRGKNEEEAGLIKIYEYKIGGNVKIFEEKF</sequence>